<dbReference type="AlphaFoldDB" id="A0A0A5G5U4"/>
<comment type="caution">
    <text evidence="2">The sequence shown here is derived from an EMBL/GenBank/DDBJ whole genome shotgun (WGS) entry which is preliminary data.</text>
</comment>
<dbReference type="RefSeq" id="WP_036834483.1">
    <property type="nucleotide sequence ID" value="NZ_AVPG01000013.1"/>
</dbReference>
<dbReference type="Pfam" id="PF17261">
    <property type="entry name" value="DUF5327"/>
    <property type="match status" value="1"/>
</dbReference>
<accession>A0A0A5G5U4</accession>
<dbReference type="STRING" id="1385512.N784_04905"/>
<dbReference type="OrthoDB" id="2692029at2"/>
<protein>
    <recommendedName>
        <fullName evidence="4">YwdI family protein</fullName>
    </recommendedName>
</protein>
<feature type="compositionally biased region" description="Polar residues" evidence="1">
    <location>
        <begin position="68"/>
        <end position="89"/>
    </location>
</feature>
<dbReference type="eggNOG" id="ENOG5033C32">
    <property type="taxonomic scope" value="Bacteria"/>
</dbReference>
<dbReference type="EMBL" id="AVPG01000013">
    <property type="protein sequence ID" value="KGX86498.1"/>
    <property type="molecule type" value="Genomic_DNA"/>
</dbReference>
<sequence length="103" mass="11385">MSVSYEQILKKMVGEIQEAIKHTENGQRVKEHVRAVQLLGGLILDDETMNTKAAPSIQAVEQMMHVSSMVQQPSTPQVILPSTSKQTPTIDHEEANGDSLLDF</sequence>
<dbReference type="InterPro" id="IPR035218">
    <property type="entry name" value="DUF5327"/>
</dbReference>
<keyword evidence="3" id="KW-1185">Reference proteome</keyword>
<organism evidence="2 3">
    <name type="scientific">Pontibacillus litoralis JSM 072002</name>
    <dbReference type="NCBI Taxonomy" id="1385512"/>
    <lineage>
        <taxon>Bacteria</taxon>
        <taxon>Bacillati</taxon>
        <taxon>Bacillota</taxon>
        <taxon>Bacilli</taxon>
        <taxon>Bacillales</taxon>
        <taxon>Bacillaceae</taxon>
        <taxon>Pontibacillus</taxon>
    </lineage>
</organism>
<evidence type="ECO:0000313" key="2">
    <source>
        <dbReference type="EMBL" id="KGX86498.1"/>
    </source>
</evidence>
<evidence type="ECO:0000256" key="1">
    <source>
        <dbReference type="SAM" id="MobiDB-lite"/>
    </source>
</evidence>
<name>A0A0A5G5U4_9BACI</name>
<reference evidence="2 3" key="1">
    <citation type="submission" date="2013-08" db="EMBL/GenBank/DDBJ databases">
        <authorList>
            <person name="Huang J."/>
            <person name="Wang G."/>
        </authorList>
    </citation>
    <scope>NUCLEOTIDE SEQUENCE [LARGE SCALE GENOMIC DNA]</scope>
    <source>
        <strain evidence="2 3">JSM 072002</strain>
    </source>
</reference>
<feature type="region of interest" description="Disordered" evidence="1">
    <location>
        <begin position="68"/>
        <end position="103"/>
    </location>
</feature>
<proteinExistence type="predicted"/>
<gene>
    <name evidence="2" type="ORF">N784_04905</name>
</gene>
<dbReference type="Proteomes" id="UP000030401">
    <property type="component" value="Unassembled WGS sequence"/>
</dbReference>
<evidence type="ECO:0008006" key="4">
    <source>
        <dbReference type="Google" id="ProtNLM"/>
    </source>
</evidence>
<evidence type="ECO:0000313" key="3">
    <source>
        <dbReference type="Proteomes" id="UP000030401"/>
    </source>
</evidence>